<sequence length="258" mass="29054">MKKQLFLKKTAAAVLATAVMGSSFAAGQFESSMNIEKRIDRAAASTQTTVNKLAEEATDLSLEYRNTLQRVDSLRIYNAQLEKQIASQEKQIVDSVQEMESIDETEKGVLPLMDEMITTLDEFVELDIPFNLDARQTRVQNLYALMDDANVSVSEKYRKILEAYQIEMQYGNAVSVDTGSIDANGEPLEVEFLRVGRLTYVYLTLDGKRGAYWNKLERKWETLPEEYLDSVNNAIKFSRGISSPVLFKVPVPVAEAAQ</sequence>
<protein>
    <submittedName>
        <fullName evidence="1">DUF3450 domain-containing protein</fullName>
    </submittedName>
</protein>
<dbReference type="Proteomes" id="UP000232693">
    <property type="component" value="Chromosome"/>
</dbReference>
<keyword evidence="2" id="KW-1185">Reference proteome</keyword>
<evidence type="ECO:0000313" key="1">
    <source>
        <dbReference type="EMBL" id="AUD79388.1"/>
    </source>
</evidence>
<dbReference type="PIRSF" id="PIRSF028069">
    <property type="entry name" value="UCP028069"/>
    <property type="match status" value="1"/>
</dbReference>
<dbReference type="RefSeq" id="WP_018624310.1">
    <property type="nucleotide sequence ID" value="NZ_BMGO01000001.1"/>
</dbReference>
<dbReference type="Pfam" id="PF11932">
    <property type="entry name" value="DUF3450"/>
    <property type="match status" value="1"/>
</dbReference>
<accession>A0A2K9B391</accession>
<dbReference type="InterPro" id="IPR016866">
    <property type="entry name" value="UCP028069"/>
</dbReference>
<dbReference type="AlphaFoldDB" id="A0A2K9B391"/>
<evidence type="ECO:0000313" key="2">
    <source>
        <dbReference type="Proteomes" id="UP000232693"/>
    </source>
</evidence>
<organism evidence="1 2">
    <name type="scientific">Kangiella profundi</name>
    <dbReference type="NCBI Taxonomy" id="1561924"/>
    <lineage>
        <taxon>Bacteria</taxon>
        <taxon>Pseudomonadati</taxon>
        <taxon>Pseudomonadota</taxon>
        <taxon>Gammaproteobacteria</taxon>
        <taxon>Kangiellales</taxon>
        <taxon>Kangiellaceae</taxon>
        <taxon>Kangiella</taxon>
    </lineage>
</organism>
<dbReference type="KEGG" id="kpd:CW740_09075"/>
<proteinExistence type="predicted"/>
<dbReference type="OrthoDB" id="5880116at2"/>
<gene>
    <name evidence="1" type="ORF">CW740_09075</name>
</gene>
<name>A0A2K9B391_9GAMM</name>
<reference evidence="1 2" key="1">
    <citation type="submission" date="2017-12" db="EMBL/GenBank/DDBJ databases">
        <title>Kangiella profundi FT102 completed genome.</title>
        <authorList>
            <person name="Xu J."/>
            <person name="Wang J."/>
            <person name="Lu Y."/>
        </authorList>
    </citation>
    <scope>NUCLEOTIDE SEQUENCE [LARGE SCALE GENOMIC DNA]</scope>
    <source>
        <strain evidence="1 2">FT102</strain>
    </source>
</reference>
<dbReference type="EMBL" id="CP025120">
    <property type="protein sequence ID" value="AUD79388.1"/>
    <property type="molecule type" value="Genomic_DNA"/>
</dbReference>